<reference evidence="1 2" key="1">
    <citation type="journal article" date="2018" name="Front. Plant Sci.">
        <title>Red Clover (Trifolium pratense) and Zigzag Clover (T. medium) - A Picture of Genomic Similarities and Differences.</title>
        <authorList>
            <person name="Dluhosova J."/>
            <person name="Istvanek J."/>
            <person name="Nedelnik J."/>
            <person name="Repkova J."/>
        </authorList>
    </citation>
    <scope>NUCLEOTIDE SEQUENCE [LARGE SCALE GENOMIC DNA]</scope>
    <source>
        <strain evidence="2">cv. 10/8</strain>
        <tissue evidence="1">Leaf</tissue>
    </source>
</reference>
<dbReference type="EMBL" id="LXQA010019039">
    <property type="protein sequence ID" value="MCH90779.1"/>
    <property type="molecule type" value="Genomic_DNA"/>
</dbReference>
<protein>
    <submittedName>
        <fullName evidence="1">Vacuolar sorting protein</fullName>
    </submittedName>
</protein>
<comment type="caution">
    <text evidence="1">The sequence shown here is derived from an EMBL/GenBank/DDBJ whole genome shotgun (WGS) entry which is preliminary data.</text>
</comment>
<proteinExistence type="predicted"/>
<keyword evidence="2" id="KW-1185">Reference proteome</keyword>
<dbReference type="Proteomes" id="UP000265520">
    <property type="component" value="Unassembled WGS sequence"/>
</dbReference>
<sequence>GGFSPTLPRDMACVVFIEAWEALTLQAGFCVELDRLAVYLDSDIIPWHVDKAWEDLLPSEWFQVCTVDIRVDSEG</sequence>
<dbReference type="AlphaFoldDB" id="A0A392MV00"/>
<evidence type="ECO:0000313" key="2">
    <source>
        <dbReference type="Proteomes" id="UP000265520"/>
    </source>
</evidence>
<evidence type="ECO:0000313" key="1">
    <source>
        <dbReference type="EMBL" id="MCH90779.1"/>
    </source>
</evidence>
<accession>A0A392MV00</accession>
<name>A0A392MV00_9FABA</name>
<organism evidence="1 2">
    <name type="scientific">Trifolium medium</name>
    <dbReference type="NCBI Taxonomy" id="97028"/>
    <lineage>
        <taxon>Eukaryota</taxon>
        <taxon>Viridiplantae</taxon>
        <taxon>Streptophyta</taxon>
        <taxon>Embryophyta</taxon>
        <taxon>Tracheophyta</taxon>
        <taxon>Spermatophyta</taxon>
        <taxon>Magnoliopsida</taxon>
        <taxon>eudicotyledons</taxon>
        <taxon>Gunneridae</taxon>
        <taxon>Pentapetalae</taxon>
        <taxon>rosids</taxon>
        <taxon>fabids</taxon>
        <taxon>Fabales</taxon>
        <taxon>Fabaceae</taxon>
        <taxon>Papilionoideae</taxon>
        <taxon>50 kb inversion clade</taxon>
        <taxon>NPAAA clade</taxon>
        <taxon>Hologalegina</taxon>
        <taxon>IRL clade</taxon>
        <taxon>Trifolieae</taxon>
        <taxon>Trifolium</taxon>
    </lineage>
</organism>
<gene>
    <name evidence="1" type="ORF">A2U01_0011702</name>
</gene>
<feature type="non-terminal residue" evidence="1">
    <location>
        <position position="1"/>
    </location>
</feature>